<dbReference type="EMBL" id="CP013244">
    <property type="protein sequence ID" value="ANP46975.1"/>
    <property type="molecule type" value="Genomic_DNA"/>
</dbReference>
<dbReference type="STRING" id="1759059.ATE48_14145"/>
<gene>
    <name evidence="2" type="ORF">ATE48_14145</name>
</gene>
<dbReference type="RefSeq" id="WP_066772564.1">
    <property type="nucleotide sequence ID" value="NZ_CP013244.1"/>
</dbReference>
<keyword evidence="3" id="KW-1185">Reference proteome</keyword>
<dbReference type="OrthoDB" id="9808612at2"/>
<organism evidence="2 3">
    <name type="scientific">Candidatus Viadribacter manganicus</name>
    <dbReference type="NCBI Taxonomy" id="1759059"/>
    <lineage>
        <taxon>Bacteria</taxon>
        <taxon>Pseudomonadati</taxon>
        <taxon>Pseudomonadota</taxon>
        <taxon>Alphaproteobacteria</taxon>
        <taxon>Hyphomonadales</taxon>
        <taxon>Hyphomonadaceae</taxon>
        <taxon>Candidatus Viadribacter</taxon>
    </lineage>
</organism>
<evidence type="ECO:0000313" key="2">
    <source>
        <dbReference type="EMBL" id="ANP46975.1"/>
    </source>
</evidence>
<feature type="chain" id="PRO_5008518922" description="Porin domain-containing protein" evidence="1">
    <location>
        <begin position="23"/>
        <end position="240"/>
    </location>
</feature>
<keyword evidence="1" id="KW-0732">Signal</keyword>
<dbReference type="InParanoid" id="A0A1B1AKA4"/>
<sequence length="240" mass="24717">MRNWIIGAAALLAVAAPSVAAAQTGYVGVNYGNVDAGGGVDEDFYGLDGAVAFAGSGSIVFEVDAAVVDSDDTDTGYGLTGHVYSRNDSHLFGGFIGVADSNDSTTWVGGLEAAKYYTNWTLAGAVFYGNNDDADVDGYGLNVEARAFVSDNFRLNANIGYANVDAGAGDDDAMIYGVGGEYQFAAMPISIVAGYSTTDFDGGDVDTLSIGVRYNWGGTLRDRDRSGASQASLTGVGSVF</sequence>
<name>A0A1B1AKA4_9PROT</name>
<dbReference type="SUPFAM" id="SSF56935">
    <property type="entry name" value="Porins"/>
    <property type="match status" value="1"/>
</dbReference>
<evidence type="ECO:0000256" key="1">
    <source>
        <dbReference type="SAM" id="SignalP"/>
    </source>
</evidence>
<reference evidence="2 3" key="1">
    <citation type="submission" date="2015-11" db="EMBL/GenBank/DDBJ databases">
        <title>Whole-Genome Sequence of Candidatus Oderbacter manganicum from the National Park Lower Oder Valley, Germany.</title>
        <authorList>
            <person name="Braun B."/>
            <person name="Liere K."/>
            <person name="Szewzyk U."/>
        </authorList>
    </citation>
    <scope>NUCLEOTIDE SEQUENCE [LARGE SCALE GENOMIC DNA]</scope>
    <source>
        <strain evidence="2 3">OTSz_A_272</strain>
    </source>
</reference>
<accession>A0A1B1AKA4</accession>
<feature type="signal peptide" evidence="1">
    <location>
        <begin position="1"/>
        <end position="22"/>
    </location>
</feature>
<evidence type="ECO:0000313" key="3">
    <source>
        <dbReference type="Proteomes" id="UP000092498"/>
    </source>
</evidence>
<dbReference type="AlphaFoldDB" id="A0A1B1AKA4"/>
<dbReference type="Proteomes" id="UP000092498">
    <property type="component" value="Chromosome"/>
</dbReference>
<protein>
    <recommendedName>
        <fullName evidence="4">Porin domain-containing protein</fullName>
    </recommendedName>
</protein>
<dbReference type="KEGG" id="cbot:ATE48_14145"/>
<evidence type="ECO:0008006" key="4">
    <source>
        <dbReference type="Google" id="ProtNLM"/>
    </source>
</evidence>
<proteinExistence type="predicted"/>